<evidence type="ECO:0000313" key="2">
    <source>
        <dbReference type="EMBL" id="ADN36152.1"/>
    </source>
</evidence>
<dbReference type="HOGENOM" id="CLU_033332_7_2_2"/>
<dbReference type="InterPro" id="IPR000653">
    <property type="entry name" value="DegT/StrS_aminotransferase"/>
</dbReference>
<dbReference type="PANTHER" id="PTHR30244:SF34">
    <property type="entry name" value="DTDP-4-AMINO-4,6-DIDEOXYGALACTOSE TRANSAMINASE"/>
    <property type="match status" value="1"/>
</dbReference>
<comment type="similarity">
    <text evidence="1">Belongs to the DegT/DnrJ/EryC1 family.</text>
</comment>
<dbReference type="Gene3D" id="3.90.1150.10">
    <property type="entry name" value="Aspartate Aminotransferase, domain 1"/>
    <property type="match status" value="1"/>
</dbReference>
<evidence type="ECO:0000313" key="3">
    <source>
        <dbReference type="Proteomes" id="UP000006565"/>
    </source>
</evidence>
<dbReference type="eggNOG" id="arCOG00118">
    <property type="taxonomic scope" value="Archaea"/>
</dbReference>
<dbReference type="PIRSF" id="PIRSF000390">
    <property type="entry name" value="PLP_StrS"/>
    <property type="match status" value="1"/>
</dbReference>
<dbReference type="GeneID" id="9743861"/>
<dbReference type="PANTHER" id="PTHR30244">
    <property type="entry name" value="TRANSAMINASE"/>
    <property type="match status" value="1"/>
</dbReference>
<dbReference type="OrthoDB" id="10355at2157"/>
<dbReference type="Pfam" id="PF01041">
    <property type="entry name" value="DegT_DnrJ_EryC1"/>
    <property type="match status" value="1"/>
</dbReference>
<sequence>MRINFGDLVIGDTAKKYLQKAIDKNWVSEGDNVKQFEKEFAELFGYKYAIATSSGTDADIVACSSLYDFGANRGDEIIVPSLCFVAAANSILAAGFIPKFVDVELETLNIDPLKIEEAITEKTRAIMVVHTMGKPCEMDTILKIAQKHNLKVIEDACEAHGATYKGKVVGTIGDMGAFSFYTAHQIICGEGGMVATNDEKIADVVRSVKSHGRPVGNLYFDFQRVGYNSKMNDLEAALGLEGIETFKGFFTTRKNNLYRLLDLTKELSEYFYFIKEEDYEKISPHAFPLVLKDEKSDRDQLYKYLESNGIQCKTLFGSLPTQHTVYKFLNYKFGDFPVSEYIGQNGLHFGMHQYLSDDDLVFISDTLIKYFNK</sequence>
<dbReference type="SUPFAM" id="SSF53383">
    <property type="entry name" value="PLP-dependent transferases"/>
    <property type="match status" value="1"/>
</dbReference>
<dbReference type="InterPro" id="IPR015422">
    <property type="entry name" value="PyrdxlP-dep_Trfase_small"/>
</dbReference>
<organism evidence="2 3">
    <name type="scientific">Methanolacinia petrolearia (strain DSM 11571 / OCM 486 / SEBR 4847)</name>
    <name type="common">Methanoplanus petrolearius</name>
    <dbReference type="NCBI Taxonomy" id="679926"/>
    <lineage>
        <taxon>Archaea</taxon>
        <taxon>Methanobacteriati</taxon>
        <taxon>Methanobacteriota</taxon>
        <taxon>Stenosarchaea group</taxon>
        <taxon>Methanomicrobia</taxon>
        <taxon>Methanomicrobiales</taxon>
        <taxon>Methanomicrobiaceae</taxon>
        <taxon>Methanolacinia</taxon>
    </lineage>
</organism>
<protein>
    <submittedName>
        <fullName evidence="2">Glutamine--scyllo-inositol transaminase</fullName>
        <ecNumber evidence="2">2.6.1.50</ecNumber>
    </submittedName>
</protein>
<keyword evidence="2" id="KW-0808">Transferase</keyword>
<dbReference type="KEGG" id="mpi:Mpet_1392"/>
<dbReference type="CDD" id="cd00616">
    <property type="entry name" value="AHBA_syn"/>
    <property type="match status" value="1"/>
</dbReference>
<dbReference type="EMBL" id="CP002117">
    <property type="protein sequence ID" value="ADN36152.1"/>
    <property type="molecule type" value="Genomic_DNA"/>
</dbReference>
<dbReference type="InterPro" id="IPR015424">
    <property type="entry name" value="PyrdxlP-dep_Trfase"/>
</dbReference>
<accession>E1REY1</accession>
<keyword evidence="1" id="KW-0663">Pyridoxal phosphate</keyword>
<proteinExistence type="inferred from homology"/>
<dbReference type="Proteomes" id="UP000006565">
    <property type="component" value="Chromosome"/>
</dbReference>
<dbReference type="GO" id="GO:0047310">
    <property type="term" value="F:glutamine-scyllo-inositol transaminase activity"/>
    <property type="evidence" value="ECO:0007669"/>
    <property type="project" value="UniProtKB-EC"/>
</dbReference>
<gene>
    <name evidence="2" type="ordered locus">Mpet_1392</name>
</gene>
<dbReference type="STRING" id="679926.Mpet_1392"/>
<reference evidence="2 3" key="1">
    <citation type="journal article" date="2010" name="Stand. Genomic Sci.">
        <title>Complete genome sequence of Methanoplanus petrolearius type strain (SEBR 4847).</title>
        <authorList>
            <person name="Brambilla E."/>
            <person name="Djao O.D."/>
            <person name="Daligault H."/>
            <person name="Lapidus A."/>
            <person name="Lucas S."/>
            <person name="Hammon N."/>
            <person name="Nolan M."/>
            <person name="Tice H."/>
            <person name="Cheng J.F."/>
            <person name="Han C."/>
            <person name="Tapia R."/>
            <person name="Goodwin L."/>
            <person name="Pitluck S."/>
            <person name="Liolios K."/>
            <person name="Ivanova N."/>
            <person name="Mavromatis K."/>
            <person name="Mikhailova N."/>
            <person name="Pati A."/>
            <person name="Chen A."/>
            <person name="Palaniappan K."/>
            <person name="Land M."/>
            <person name="Hauser L."/>
            <person name="Chang Y.J."/>
            <person name="Jeffries C.D."/>
            <person name="Rohde M."/>
            <person name="Spring S."/>
            <person name="Sikorski J."/>
            <person name="Goker M."/>
            <person name="Woyke T."/>
            <person name="Bristow J."/>
            <person name="Eisen J.A."/>
            <person name="Markowitz V."/>
            <person name="Hugenholtz P."/>
            <person name="Kyrpides N.C."/>
            <person name="Klenk H.P."/>
        </authorList>
    </citation>
    <scope>NUCLEOTIDE SEQUENCE [LARGE SCALE GENOMIC DNA]</scope>
    <source>
        <strain evidence="3">DSM 11571 / OCM 486 / SEBR 4847</strain>
    </source>
</reference>
<dbReference type="InterPro" id="IPR015421">
    <property type="entry name" value="PyrdxlP-dep_Trfase_major"/>
</dbReference>
<evidence type="ECO:0000256" key="1">
    <source>
        <dbReference type="RuleBase" id="RU004508"/>
    </source>
</evidence>
<dbReference type="GO" id="GO:0030170">
    <property type="term" value="F:pyridoxal phosphate binding"/>
    <property type="evidence" value="ECO:0007669"/>
    <property type="project" value="TreeGrafter"/>
</dbReference>
<name>E1REY1_METP4</name>
<dbReference type="EC" id="2.6.1.50" evidence="2"/>
<dbReference type="AlphaFoldDB" id="E1REY1"/>
<dbReference type="GO" id="GO:0000271">
    <property type="term" value="P:polysaccharide biosynthetic process"/>
    <property type="evidence" value="ECO:0007669"/>
    <property type="project" value="TreeGrafter"/>
</dbReference>
<dbReference type="Gene3D" id="3.40.640.10">
    <property type="entry name" value="Type I PLP-dependent aspartate aminotransferase-like (Major domain)"/>
    <property type="match status" value="1"/>
</dbReference>
<keyword evidence="2" id="KW-0032">Aminotransferase</keyword>
<keyword evidence="3" id="KW-1185">Reference proteome</keyword>
<dbReference type="RefSeq" id="WP_013329329.1">
    <property type="nucleotide sequence ID" value="NC_014507.1"/>
</dbReference>